<dbReference type="InterPro" id="IPR029347">
    <property type="entry name" value="Raptor_N"/>
</dbReference>
<reference evidence="6" key="2">
    <citation type="submission" date="2021-01" db="EMBL/GenBank/DDBJ databases">
        <authorList>
            <person name="Schikora-Tamarit M.A."/>
        </authorList>
    </citation>
    <scope>NUCLEOTIDE SEQUENCE</scope>
    <source>
        <strain evidence="6">CBS6075</strain>
    </source>
</reference>
<dbReference type="GO" id="GO:0030307">
    <property type="term" value="P:positive regulation of cell growth"/>
    <property type="evidence" value="ECO:0007669"/>
    <property type="project" value="TreeGrafter"/>
</dbReference>
<dbReference type="InterPro" id="IPR016024">
    <property type="entry name" value="ARM-type_fold"/>
</dbReference>
<dbReference type="GO" id="GO:0031929">
    <property type="term" value="P:TOR signaling"/>
    <property type="evidence" value="ECO:0007669"/>
    <property type="project" value="InterPro"/>
</dbReference>
<protein>
    <recommendedName>
        <fullName evidence="5">Raptor N-terminal CASPase-like domain-containing protein</fullName>
    </recommendedName>
</protein>
<organism evidence="6 7">
    <name type="scientific">Ogataea philodendri</name>
    <dbReference type="NCBI Taxonomy" id="1378263"/>
    <lineage>
        <taxon>Eukaryota</taxon>
        <taxon>Fungi</taxon>
        <taxon>Dikarya</taxon>
        <taxon>Ascomycota</taxon>
        <taxon>Saccharomycotina</taxon>
        <taxon>Pichiomycetes</taxon>
        <taxon>Pichiales</taxon>
        <taxon>Pichiaceae</taxon>
        <taxon>Ogataea</taxon>
    </lineage>
</organism>
<dbReference type="SUPFAM" id="SSF48371">
    <property type="entry name" value="ARM repeat"/>
    <property type="match status" value="1"/>
</dbReference>
<dbReference type="Gene3D" id="2.130.10.10">
    <property type="entry name" value="YVTN repeat-like/Quinoprotein amine dehydrogenase"/>
    <property type="match status" value="1"/>
</dbReference>
<evidence type="ECO:0000256" key="1">
    <source>
        <dbReference type="ARBA" id="ARBA00009257"/>
    </source>
</evidence>
<accession>A0A9P8T3U7</accession>
<feature type="compositionally biased region" description="Polar residues" evidence="4">
    <location>
        <begin position="870"/>
        <end position="880"/>
    </location>
</feature>
<dbReference type="PRINTS" id="PR01547">
    <property type="entry name" value="YEAST176DUF"/>
</dbReference>
<evidence type="ECO:0000256" key="4">
    <source>
        <dbReference type="SAM" id="MobiDB-lite"/>
    </source>
</evidence>
<dbReference type="Proteomes" id="UP000769157">
    <property type="component" value="Unassembled WGS sequence"/>
</dbReference>
<dbReference type="Pfam" id="PF14538">
    <property type="entry name" value="Raptor_N"/>
    <property type="match status" value="1"/>
</dbReference>
<evidence type="ECO:0000313" key="6">
    <source>
        <dbReference type="EMBL" id="KAH3664176.1"/>
    </source>
</evidence>
<feature type="compositionally biased region" description="Low complexity" evidence="4">
    <location>
        <begin position="881"/>
        <end position="893"/>
    </location>
</feature>
<dbReference type="SMART" id="SM01302">
    <property type="entry name" value="Raptor_N"/>
    <property type="match status" value="1"/>
</dbReference>
<dbReference type="EMBL" id="JAEUBE010000352">
    <property type="protein sequence ID" value="KAH3664176.1"/>
    <property type="molecule type" value="Genomic_DNA"/>
</dbReference>
<dbReference type="InterPro" id="IPR001680">
    <property type="entry name" value="WD40_rpt"/>
</dbReference>
<keyword evidence="7" id="KW-1185">Reference proteome</keyword>
<sequence length="1357" mass="154245">MSDLRHGLLNDQSQLNLLQSHYYSHYDLKRNTMSANPSSEDESYKIPDWKSQSNKRKTTTAALVLCLNLGIPPPDIQKPSDCPVLESFVDPTTYSDSKKALQAIGKNLQVNYESCEGVSSRIKYKQSLDPSVEDLKRLCTTLRRSSKDERILFHYNGHGVPQPTQSGEIWVFNRGYTQYIPVSLYDLQSWLGAPCIFVIDTCGAGNVIENNKKFIQKRIEDEANQRAESNAPSPVSAYLESIQLGACRSDEILPLNPDLPADLFTCCLTSPIEMSVKWFVLSSPLSRHGYYEVLKNKEGEIIIPGKLTDRRTPLGELNWIFTAITDTIAWTSLSRPLFKRLFRQDLMVAVLFRNFLLAKKIMPLVGCHPISDPPLPDINNHPMWESWELAIDELLSQLVKNKENDKNSHPEQLDIPQLQVPETQTQQNGAPPNSSIMNYQHSSFFEQHLTAFEIWLQYGSSTKEPPQQLPVVLQVLLSQAHRLRALILLSKFLDLGPWAVYLALSIGIFPYIVRLLQSPAPELKPVLTFIWARIMSVDYKNTQQELCKDRGYNYFVSILTMQTRPHFGELSNGNGQMEVNDSNYDEQKAMSAFILAMFVRDYEPGQKLCFSIDLVKTCIFYVETSESPLLRQWSALLICELLKNNMEVIIVFLRSGFTDKLLQIINDPIPEIRASIINCFYNFILLDHDEDLDQNPMRDDLNKQEIKIAIDILDLINDGSPLIRREVTCFFSRFVLKYLQFFLVSAFGQLEEEITLVDNPSMIDEVRRKSPAYGSVFSSVWKALLILSEDPQDEVKDYAEQVVDYILWKLNESALGEVVGKMEDYLLQKRTTSSNIFSSEPPLRPLSTNGMGPKLWNSNGTANGRRVQSLDVNNTRKSAPSQTTRQTSTSSTQSLSDKFFSKLSLNHILKNLGIPESEETDTSSIHKFNLLLQQPASLAYGVEPRPTSPRFHPRPKTNSWPVLPLTSGFFQYSCEYFQEPQIGSSESDEPGSEDYTKGIWRRNRNEAIIAETQPQKELSLTGNWKNLVTTLDNKTQPKLLKFAQFENWLITGDEKDNVTVFDWEKETQLSRFCNGNPFGTKITDLKLLNEDDIPLLLTGSSDGVVKIYKNFQDPSSFQMITGWRALTDTLLTPRSIGLISEWQQSRGSLLVTGDVKIIKIWDAPREKCVSDVPMRSTSLITSLTSDQVAGDIFVGGFQDGSMRVYDRRLDARDSMVKLWKPKDMQSRSLIKNVHMQRGGLRELVSGCSNGLVQLWDIRLNDPIVRFKAFDKTMTTAMIHEHAPFIACASKEVDIYSTTGNLVANISNNRFMNTLNGTARTNFYVNALMLHPHRLMTAANYHQSSVVNIYQCEEQSEH</sequence>
<proteinExistence type="inferred from homology"/>
<keyword evidence="2" id="KW-0853">WD repeat</keyword>
<dbReference type="GO" id="GO:0071230">
    <property type="term" value="P:cellular response to amino acid stimulus"/>
    <property type="evidence" value="ECO:0007669"/>
    <property type="project" value="TreeGrafter"/>
</dbReference>
<dbReference type="GO" id="GO:0030674">
    <property type="term" value="F:protein-macromolecule adaptor activity"/>
    <property type="evidence" value="ECO:0007669"/>
    <property type="project" value="TreeGrafter"/>
</dbReference>
<feature type="domain" description="Raptor N-terminal CASPase-like" evidence="5">
    <location>
        <begin position="55"/>
        <end position="212"/>
    </location>
</feature>
<dbReference type="InterPro" id="IPR004083">
    <property type="entry name" value="Raptor"/>
</dbReference>
<reference evidence="6" key="1">
    <citation type="journal article" date="2021" name="Open Biol.">
        <title>Shared evolutionary footprints suggest mitochondrial oxidative damage underlies multiple complex I losses in fungi.</title>
        <authorList>
            <person name="Schikora-Tamarit M.A."/>
            <person name="Marcet-Houben M."/>
            <person name="Nosek J."/>
            <person name="Gabaldon T."/>
        </authorList>
    </citation>
    <scope>NUCLEOTIDE SEQUENCE</scope>
    <source>
        <strain evidence="6">CBS6075</strain>
    </source>
</reference>
<dbReference type="GO" id="GO:0010506">
    <property type="term" value="P:regulation of autophagy"/>
    <property type="evidence" value="ECO:0007669"/>
    <property type="project" value="TreeGrafter"/>
</dbReference>
<feature type="region of interest" description="Disordered" evidence="4">
    <location>
        <begin position="837"/>
        <end position="893"/>
    </location>
</feature>
<dbReference type="GO" id="GO:0009267">
    <property type="term" value="P:cellular response to starvation"/>
    <property type="evidence" value="ECO:0007669"/>
    <property type="project" value="TreeGrafter"/>
</dbReference>
<evidence type="ECO:0000256" key="2">
    <source>
        <dbReference type="ARBA" id="ARBA00022574"/>
    </source>
</evidence>
<gene>
    <name evidence="6" type="ORF">OGAPHI_004890</name>
</gene>
<dbReference type="GO" id="GO:0005737">
    <property type="term" value="C:cytoplasm"/>
    <property type="evidence" value="ECO:0007669"/>
    <property type="project" value="TreeGrafter"/>
</dbReference>
<dbReference type="GeneID" id="70236855"/>
<keyword evidence="3" id="KW-0677">Repeat</keyword>
<dbReference type="SUPFAM" id="SSF50978">
    <property type="entry name" value="WD40 repeat-like"/>
    <property type="match status" value="1"/>
</dbReference>
<comment type="similarity">
    <text evidence="1">Belongs to the WD repeat RAPTOR family.</text>
</comment>
<dbReference type="SMART" id="SM00320">
    <property type="entry name" value="WD40"/>
    <property type="match status" value="3"/>
</dbReference>
<comment type="caution">
    <text evidence="6">The sequence shown here is derived from an EMBL/GenBank/DDBJ whole genome shotgun (WGS) entry which is preliminary data.</text>
</comment>
<dbReference type="RefSeq" id="XP_046060456.1">
    <property type="nucleotide sequence ID" value="XM_046206017.1"/>
</dbReference>
<dbReference type="InterPro" id="IPR036322">
    <property type="entry name" value="WD40_repeat_dom_sf"/>
</dbReference>
<dbReference type="InterPro" id="IPR015943">
    <property type="entry name" value="WD40/YVTN_repeat-like_dom_sf"/>
</dbReference>
<dbReference type="PANTHER" id="PTHR12848">
    <property type="entry name" value="REGULATORY-ASSOCIATED PROTEIN OF MTOR"/>
    <property type="match status" value="1"/>
</dbReference>
<evidence type="ECO:0000259" key="5">
    <source>
        <dbReference type="SMART" id="SM01302"/>
    </source>
</evidence>
<feature type="compositionally biased region" description="Polar residues" evidence="4">
    <location>
        <begin position="846"/>
        <end position="862"/>
    </location>
</feature>
<evidence type="ECO:0000256" key="3">
    <source>
        <dbReference type="ARBA" id="ARBA00022737"/>
    </source>
</evidence>
<dbReference type="GO" id="GO:0031931">
    <property type="term" value="C:TORC1 complex"/>
    <property type="evidence" value="ECO:0007669"/>
    <property type="project" value="InterPro"/>
</dbReference>
<dbReference type="InterPro" id="IPR011989">
    <property type="entry name" value="ARM-like"/>
</dbReference>
<dbReference type="Gene3D" id="1.25.10.10">
    <property type="entry name" value="Leucine-rich Repeat Variant"/>
    <property type="match status" value="1"/>
</dbReference>
<evidence type="ECO:0000313" key="7">
    <source>
        <dbReference type="Proteomes" id="UP000769157"/>
    </source>
</evidence>
<name>A0A9P8T3U7_9ASCO</name>
<dbReference type="OrthoDB" id="10262360at2759"/>
<dbReference type="PANTHER" id="PTHR12848:SF16">
    <property type="entry name" value="REGULATORY-ASSOCIATED PROTEIN OF MTOR"/>
    <property type="match status" value="1"/>
</dbReference>